<comment type="caution">
    <text evidence="3">The sequence shown here is derived from an EMBL/GenBank/DDBJ whole genome shotgun (WGS) entry which is preliminary data.</text>
</comment>
<dbReference type="Pfam" id="PF00501">
    <property type="entry name" value="AMP-binding"/>
    <property type="match status" value="1"/>
</dbReference>
<evidence type="ECO:0000313" key="3">
    <source>
        <dbReference type="EMBL" id="MDN3711160.1"/>
    </source>
</evidence>
<dbReference type="Gene3D" id="2.30.38.10">
    <property type="entry name" value="Luciferase, Domain 3"/>
    <property type="match status" value="1"/>
</dbReference>
<reference evidence="4" key="1">
    <citation type="journal article" date="2019" name="Int. J. Syst. Evol. Microbiol.">
        <title>The Global Catalogue of Microorganisms (GCM) 10K type strain sequencing project: providing services to taxonomists for standard genome sequencing and annotation.</title>
        <authorList>
            <consortium name="The Broad Institute Genomics Platform"/>
            <consortium name="The Broad Institute Genome Sequencing Center for Infectious Disease"/>
            <person name="Wu L."/>
            <person name="Ma J."/>
        </authorList>
    </citation>
    <scope>NUCLEOTIDE SEQUENCE [LARGE SCALE GENOMIC DNA]</scope>
    <source>
        <strain evidence="4">CECT 8482</strain>
    </source>
</reference>
<accession>A0ABT8D6X0</accession>
<dbReference type="EMBL" id="JAUFRC010000001">
    <property type="protein sequence ID" value="MDN3711160.1"/>
    <property type="molecule type" value="Genomic_DNA"/>
</dbReference>
<feature type="compositionally biased region" description="Basic and acidic residues" evidence="1">
    <location>
        <begin position="263"/>
        <end position="272"/>
    </location>
</feature>
<evidence type="ECO:0000313" key="4">
    <source>
        <dbReference type="Proteomes" id="UP001243846"/>
    </source>
</evidence>
<dbReference type="PANTHER" id="PTHR45527:SF1">
    <property type="entry name" value="FATTY ACID SYNTHASE"/>
    <property type="match status" value="1"/>
</dbReference>
<dbReference type="InterPro" id="IPR000873">
    <property type="entry name" value="AMP-dep_synth/lig_dom"/>
</dbReference>
<dbReference type="Gene3D" id="3.30.300.30">
    <property type="match status" value="1"/>
</dbReference>
<keyword evidence="4" id="KW-1185">Reference proteome</keyword>
<feature type="compositionally biased region" description="Low complexity" evidence="1">
    <location>
        <begin position="273"/>
        <end position="291"/>
    </location>
</feature>
<dbReference type="InterPro" id="IPR045851">
    <property type="entry name" value="AMP-bd_C_sf"/>
</dbReference>
<dbReference type="Proteomes" id="UP001243846">
    <property type="component" value="Unassembled WGS sequence"/>
</dbReference>
<proteinExistence type="predicted"/>
<feature type="region of interest" description="Disordered" evidence="1">
    <location>
        <begin position="260"/>
        <end position="292"/>
    </location>
</feature>
<name>A0ABT8D6X0_9RHOB</name>
<feature type="region of interest" description="Disordered" evidence="1">
    <location>
        <begin position="199"/>
        <end position="226"/>
    </location>
</feature>
<dbReference type="Gene3D" id="1.10.1200.10">
    <property type="entry name" value="ACP-like"/>
    <property type="match status" value="1"/>
</dbReference>
<dbReference type="Gene3D" id="3.40.50.980">
    <property type="match status" value="1"/>
</dbReference>
<evidence type="ECO:0000259" key="2">
    <source>
        <dbReference type="Pfam" id="PF00501"/>
    </source>
</evidence>
<dbReference type="SUPFAM" id="SSF56801">
    <property type="entry name" value="Acetyl-CoA synthetase-like"/>
    <property type="match status" value="1"/>
</dbReference>
<sequence>MVVGGERVSAAALQRWRALFPKIRWMNGYGPTEATITSTLYEAQGTIAGEVPIGRATGAAQLYVLCPDGSLAPEGVSGELWIGGPLLANGYQGQPDQTAAVFRLDPFATRAGESHALPLLRIYRSGDRVSWITDSQGQSQLTYHGRADKQIKLRGYRIELSAIEALLEASPFVESAVVGLDQAGTPMARLLAWVKPRPEMAPAPQAGTTGGQDGGPDANRAAAAAQPLATSLHERLAQHLPAFMLPEIIPVAHLPQSSGGKIDMARLPRPARDGSANAGAGSALADAPPADEATRKVQAIFRELLRRDVLGPDQSFFDLGAIRSCRCV</sequence>
<dbReference type="PANTHER" id="PTHR45527">
    <property type="entry name" value="NONRIBOSOMAL PEPTIDE SYNTHETASE"/>
    <property type="match status" value="1"/>
</dbReference>
<gene>
    <name evidence="3" type="ORF">QWZ10_03750</name>
</gene>
<protein>
    <submittedName>
        <fullName evidence="3">AMP-binding protein</fullName>
    </submittedName>
</protein>
<organism evidence="3 4">
    <name type="scientific">Paracoccus cavernae</name>
    <dbReference type="NCBI Taxonomy" id="1571207"/>
    <lineage>
        <taxon>Bacteria</taxon>
        <taxon>Pseudomonadati</taxon>
        <taxon>Pseudomonadota</taxon>
        <taxon>Alphaproteobacteria</taxon>
        <taxon>Rhodobacterales</taxon>
        <taxon>Paracoccaceae</taxon>
        <taxon>Paracoccus</taxon>
    </lineage>
</organism>
<dbReference type="InterPro" id="IPR036736">
    <property type="entry name" value="ACP-like_sf"/>
</dbReference>
<feature type="domain" description="AMP-dependent synthetase/ligase" evidence="2">
    <location>
        <begin position="1"/>
        <end position="91"/>
    </location>
</feature>
<evidence type="ECO:0000256" key="1">
    <source>
        <dbReference type="SAM" id="MobiDB-lite"/>
    </source>
</evidence>